<dbReference type="InterPro" id="IPR036388">
    <property type="entry name" value="WH-like_DNA-bd_sf"/>
</dbReference>
<gene>
    <name evidence="3" type="ORF">BJ970_001920</name>
</gene>
<keyword evidence="3" id="KW-0418">Kinase</keyword>
<dbReference type="GO" id="GO:0003700">
    <property type="term" value="F:DNA-binding transcription factor activity"/>
    <property type="evidence" value="ECO:0007669"/>
    <property type="project" value="InterPro"/>
</dbReference>
<organism evidence="3 4">
    <name type="scientific">Saccharopolyspora phatthalungensis</name>
    <dbReference type="NCBI Taxonomy" id="664693"/>
    <lineage>
        <taxon>Bacteria</taxon>
        <taxon>Bacillati</taxon>
        <taxon>Actinomycetota</taxon>
        <taxon>Actinomycetes</taxon>
        <taxon>Pseudonocardiales</taxon>
        <taxon>Pseudonocardiaceae</taxon>
        <taxon>Saccharopolyspora</taxon>
    </lineage>
</organism>
<dbReference type="InterPro" id="IPR043129">
    <property type="entry name" value="ATPase_NBD"/>
</dbReference>
<dbReference type="Gene3D" id="1.10.10.10">
    <property type="entry name" value="Winged helix-like DNA-binding domain superfamily/Winged helix DNA-binding domain"/>
    <property type="match status" value="1"/>
</dbReference>
<keyword evidence="3" id="KW-0808">Transferase</keyword>
<dbReference type="InterPro" id="IPR000835">
    <property type="entry name" value="HTH_MarR-typ"/>
</dbReference>
<evidence type="ECO:0000313" key="4">
    <source>
        <dbReference type="Proteomes" id="UP000584374"/>
    </source>
</evidence>
<dbReference type="PANTHER" id="PTHR18964:SF149">
    <property type="entry name" value="BIFUNCTIONAL UDP-N-ACETYLGLUCOSAMINE 2-EPIMERASE_N-ACETYLMANNOSAMINE KINASE"/>
    <property type="match status" value="1"/>
</dbReference>
<evidence type="ECO:0000256" key="1">
    <source>
        <dbReference type="ARBA" id="ARBA00006479"/>
    </source>
</evidence>
<evidence type="ECO:0000313" key="3">
    <source>
        <dbReference type="EMBL" id="MBB5154386.1"/>
    </source>
</evidence>
<sequence length="404" mass="42474">MAKTSWQGTNLPRVGGFNRAVVLDTIRQHGEVSRVELAQRTGLTAQTMSNIVRALIDDGLVTENGHAPSTGGKRRVLLKVVPDAYSAVGLHLDPERITGVLLDLAGGVRLRSRRRVPDDASPSSVGAALARTFHQLVRRSGIADGRVLGIGLAVPGPLDAAHRRVLSPPNLAGWAEVPLADIVEERAGLPVVMDNDATAAAIGERWAGGAKRAGSFVYVYLGSGVGIGVVLDDQVYRGISNNAGEIGHVHSGGGRECHCGKKGCLEAYCSMRAIVADWQVATREAADESVPKAYERLCRLAVEGDTTAVRVLRVAATRLGQALASVVSVLDVDRVILGGPALRQVAELVRSRVAKVIQTQVWAPEVRPVRVETALIGADAGAVGAASLVLDHAYSPRLATLLGS</sequence>
<dbReference type="InterPro" id="IPR000600">
    <property type="entry name" value="ROK"/>
</dbReference>
<reference evidence="3 4" key="1">
    <citation type="submission" date="2020-08" db="EMBL/GenBank/DDBJ databases">
        <title>Sequencing the genomes of 1000 actinobacteria strains.</title>
        <authorList>
            <person name="Klenk H.-P."/>
        </authorList>
    </citation>
    <scope>NUCLEOTIDE SEQUENCE [LARGE SCALE GENOMIC DNA]</scope>
    <source>
        <strain evidence="3 4">DSM 45584</strain>
    </source>
</reference>
<dbReference type="SUPFAM" id="SSF53067">
    <property type="entry name" value="Actin-like ATPase domain"/>
    <property type="match status" value="1"/>
</dbReference>
<dbReference type="SUPFAM" id="SSF46785">
    <property type="entry name" value="Winged helix' DNA-binding domain"/>
    <property type="match status" value="1"/>
</dbReference>
<dbReference type="Pfam" id="PF00480">
    <property type="entry name" value="ROK"/>
    <property type="match status" value="1"/>
</dbReference>
<accession>A0A840Q1J6</accession>
<dbReference type="EMBL" id="JACHIW010000001">
    <property type="protein sequence ID" value="MBB5154386.1"/>
    <property type="molecule type" value="Genomic_DNA"/>
</dbReference>
<proteinExistence type="inferred from homology"/>
<dbReference type="Pfam" id="PF12802">
    <property type="entry name" value="MarR_2"/>
    <property type="match status" value="1"/>
</dbReference>
<dbReference type="PROSITE" id="PS01125">
    <property type="entry name" value="ROK"/>
    <property type="match status" value="1"/>
</dbReference>
<dbReference type="Gene3D" id="3.30.420.40">
    <property type="match status" value="2"/>
</dbReference>
<dbReference type="AlphaFoldDB" id="A0A840Q1J6"/>
<dbReference type="InterPro" id="IPR049874">
    <property type="entry name" value="ROK_cs"/>
</dbReference>
<comment type="caution">
    <text evidence="3">The sequence shown here is derived from an EMBL/GenBank/DDBJ whole genome shotgun (WGS) entry which is preliminary data.</text>
</comment>
<name>A0A840Q1J6_9PSEU</name>
<keyword evidence="4" id="KW-1185">Reference proteome</keyword>
<dbReference type="RefSeq" id="WP_184725925.1">
    <property type="nucleotide sequence ID" value="NZ_JACHIW010000001.1"/>
</dbReference>
<dbReference type="InterPro" id="IPR036390">
    <property type="entry name" value="WH_DNA-bd_sf"/>
</dbReference>
<feature type="domain" description="HTH marR-type" evidence="2">
    <location>
        <begin position="21"/>
        <end position="63"/>
    </location>
</feature>
<dbReference type="GO" id="GO:0016301">
    <property type="term" value="F:kinase activity"/>
    <property type="evidence" value="ECO:0007669"/>
    <property type="project" value="UniProtKB-KW"/>
</dbReference>
<dbReference type="Proteomes" id="UP000584374">
    <property type="component" value="Unassembled WGS sequence"/>
</dbReference>
<evidence type="ECO:0000259" key="2">
    <source>
        <dbReference type="Pfam" id="PF12802"/>
    </source>
</evidence>
<protein>
    <submittedName>
        <fullName evidence="3">Putative NBD/HSP70 family sugar kinase</fullName>
    </submittedName>
</protein>
<comment type="similarity">
    <text evidence="1">Belongs to the ROK (NagC/XylR) family.</text>
</comment>
<dbReference type="PANTHER" id="PTHR18964">
    <property type="entry name" value="ROK (REPRESSOR, ORF, KINASE) FAMILY"/>
    <property type="match status" value="1"/>
</dbReference>